<dbReference type="Gene3D" id="3.90.280.10">
    <property type="entry name" value="PEBP-like"/>
    <property type="match status" value="1"/>
</dbReference>
<dbReference type="AlphaFoldDB" id="A0A7J6HRS7"/>
<organism evidence="2 3">
    <name type="scientific">Cannabis sativa</name>
    <name type="common">Hemp</name>
    <name type="synonym">Marijuana</name>
    <dbReference type="NCBI Taxonomy" id="3483"/>
    <lineage>
        <taxon>Eukaryota</taxon>
        <taxon>Viridiplantae</taxon>
        <taxon>Streptophyta</taxon>
        <taxon>Embryophyta</taxon>
        <taxon>Tracheophyta</taxon>
        <taxon>Spermatophyta</taxon>
        <taxon>Magnoliopsida</taxon>
        <taxon>eudicotyledons</taxon>
        <taxon>Gunneridae</taxon>
        <taxon>Pentapetalae</taxon>
        <taxon>rosids</taxon>
        <taxon>fabids</taxon>
        <taxon>Rosales</taxon>
        <taxon>Cannabaceae</taxon>
        <taxon>Cannabis</taxon>
    </lineage>
</organism>
<protein>
    <submittedName>
        <fullName evidence="2">Uncharacterized protein</fullName>
    </submittedName>
</protein>
<evidence type="ECO:0000313" key="3">
    <source>
        <dbReference type="Proteomes" id="UP000583929"/>
    </source>
</evidence>
<dbReference type="PANTHER" id="PTHR11362:SF145">
    <property type="entry name" value="PROTEIN MOTHER OF FT AND TFL1-LIKE"/>
    <property type="match status" value="1"/>
</dbReference>
<dbReference type="InterPro" id="IPR035810">
    <property type="entry name" value="PEBP_euk"/>
</dbReference>
<dbReference type="InterPro" id="IPR001858">
    <property type="entry name" value="Phosphatidylethanolamine-bd_CS"/>
</dbReference>
<reference evidence="2 3" key="1">
    <citation type="journal article" date="2020" name="bioRxiv">
        <title>Sequence and annotation of 42 cannabis genomes reveals extensive copy number variation in cannabinoid synthesis and pathogen resistance genes.</title>
        <authorList>
            <person name="Mckernan K.J."/>
            <person name="Helbert Y."/>
            <person name="Kane L.T."/>
            <person name="Ebling H."/>
            <person name="Zhang L."/>
            <person name="Liu B."/>
            <person name="Eaton Z."/>
            <person name="Mclaughlin S."/>
            <person name="Kingan S."/>
            <person name="Baybayan P."/>
            <person name="Concepcion G."/>
            <person name="Jordan M."/>
            <person name="Riva A."/>
            <person name="Barbazuk W."/>
            <person name="Harkins T."/>
        </authorList>
    </citation>
    <scope>NUCLEOTIDE SEQUENCE [LARGE SCALE GENOMIC DNA]</scope>
    <source>
        <strain evidence="3">cv. Jamaican Lion 4</strain>
        <tissue evidence="2">Leaf</tissue>
    </source>
</reference>
<dbReference type="InterPro" id="IPR036610">
    <property type="entry name" value="PEBP-like_sf"/>
</dbReference>
<dbReference type="CDD" id="cd00866">
    <property type="entry name" value="PEBP_euk"/>
    <property type="match status" value="1"/>
</dbReference>
<comment type="similarity">
    <text evidence="1">Belongs to the phosphatidylethanolamine-binding protein family.</text>
</comment>
<dbReference type="EMBL" id="JAATIQ010000029">
    <property type="protein sequence ID" value="KAF4397983.1"/>
    <property type="molecule type" value="Genomic_DNA"/>
</dbReference>
<dbReference type="InterPro" id="IPR008914">
    <property type="entry name" value="PEBP"/>
</dbReference>
<dbReference type="PROSITE" id="PS01220">
    <property type="entry name" value="PBP"/>
    <property type="match status" value="1"/>
</dbReference>
<accession>A0A7J6HRS7</accession>
<keyword evidence="3" id="KW-1185">Reference proteome</keyword>
<name>A0A7J6HRS7_CANSA</name>
<dbReference type="SUPFAM" id="SSF49777">
    <property type="entry name" value="PEBP-like"/>
    <property type="match status" value="1"/>
</dbReference>
<sequence>MPINIKKSVGFSGGISNRRRDRRTATALLLKGDNKPEISPVISDMARSIEPLVVGKVIGDVVDMFNPTTEFTIHYGSKQISNGYEIKPSAAVDKPKAQILGPRNQANLYTLVMVDPDAPSPSEPALREWLHWIVIDIPEGFDATKVVMMNLNIYIGKDLVEYMGPQPPTGIHRYVLALFRQSEGSMAGVPAPEIRSNFSTRQFAAHYGLGPPVAALYFHSQKEPATKRR</sequence>
<dbReference type="PANTHER" id="PTHR11362">
    <property type="entry name" value="PHOSPHATIDYLETHANOLAMINE-BINDING PROTEIN"/>
    <property type="match status" value="1"/>
</dbReference>
<comment type="caution">
    <text evidence="2">The sequence shown here is derived from an EMBL/GenBank/DDBJ whole genome shotgun (WGS) entry which is preliminary data.</text>
</comment>
<gene>
    <name evidence="2" type="ORF">G4B88_019704</name>
</gene>
<dbReference type="Proteomes" id="UP000583929">
    <property type="component" value="Unassembled WGS sequence"/>
</dbReference>
<evidence type="ECO:0000256" key="1">
    <source>
        <dbReference type="ARBA" id="ARBA00007091"/>
    </source>
</evidence>
<dbReference type="Pfam" id="PF01161">
    <property type="entry name" value="PBP"/>
    <property type="match status" value="1"/>
</dbReference>
<evidence type="ECO:0000313" key="2">
    <source>
        <dbReference type="EMBL" id="KAF4397983.1"/>
    </source>
</evidence>
<proteinExistence type="inferred from homology"/>